<reference evidence="4 5" key="1">
    <citation type="journal article" date="2017" name="Water Res.">
        <title>Discovery and metagenomic analysis of an anammox bacterial enrichment related to Candidatus "Brocadia caroliniensis" in a full-scale glycerol-fed nitritation-denitritation separate centrate treatment process.</title>
        <authorList>
            <person name="Park H."/>
            <person name="Brotto A.C."/>
            <person name="van Loosdrecht M.C."/>
            <person name="Chandran K."/>
        </authorList>
    </citation>
    <scope>NUCLEOTIDE SEQUENCE [LARGE SCALE GENOMIC DNA]</scope>
    <source>
        <strain evidence="4">26THWARD</strain>
    </source>
</reference>
<evidence type="ECO:0000256" key="2">
    <source>
        <dbReference type="SAM" id="MobiDB-lite"/>
    </source>
</evidence>
<dbReference type="AlphaFoldDB" id="A0A1V4AUH7"/>
<dbReference type="InterPro" id="IPR007527">
    <property type="entry name" value="Znf_SWIM"/>
</dbReference>
<sequence>MKNLEEDFRELTWNDLTNWVGSRILKRGEDYFRRGRVTNLRIAPKGILATVSGTDEYTTLVTIHGQGQHKEISSDCTCPYGSGCKHAVATLLAFSQAIKEKRKIPMAQLTDPDIKRMEGLDDGEYDEGNEDEYDDSDDAGDTQTRSKKSSAKSAPDNDIAEFLDQHDKEFLVKLVTRLANKYPEVYTELLDSARLAGGKVEKLVSSIRMEIDNIMSEPAWRNHWSDEENPSDFSRVRSMMLTLFDQGYYDAVTTIAGELLEKGNSYVETCDDEGDSAVQISECLEIGFKAVKRCEWPNVRKIMFIIEAELQDAYDLCGNTYEILESIRDKSAWSAVADDLSDRLAHLPSSKNSNDEFSTNYRRDRVSNFLVSALEKSGRNEEVLPLCRAEAKITGSWARYVERLNGAKKYDEARKAAEEGIQQVGKKYPGIASTLREHIVKLAEKSGDYNSIVSLRQEEFLDSPCLKNYNKLIEAAEKIKTEAVTRDWALKFLETGNAHTKGELKNPPKGKERYSKNFPAYDVLIDIADKEKDADMVLHWYKKSQTRSHWFSGEHVQVAHAIAGKYPDEALKIWCGLAENQIALTKPSAYETAVGYLKQVRDIYRKTHRTKEWESYLAVLRETNKKKTRFIQSLRTLTGERII</sequence>
<dbReference type="STRING" id="1004156.AYP45_07160"/>
<proteinExistence type="predicted"/>
<accession>A0A1V4AUH7</accession>
<keyword evidence="1" id="KW-0863">Zinc-finger</keyword>
<dbReference type="PROSITE" id="PS50966">
    <property type="entry name" value="ZF_SWIM"/>
    <property type="match status" value="1"/>
</dbReference>
<dbReference type="Pfam" id="PF04434">
    <property type="entry name" value="SWIM"/>
    <property type="match status" value="1"/>
</dbReference>
<comment type="caution">
    <text evidence="4">The sequence shown here is derived from an EMBL/GenBank/DDBJ whole genome shotgun (WGS) entry which is preliminary data.</text>
</comment>
<gene>
    <name evidence="4" type="ORF">AYP45_07160</name>
</gene>
<dbReference type="Proteomes" id="UP000189681">
    <property type="component" value="Unassembled WGS sequence"/>
</dbReference>
<dbReference type="GO" id="GO:0008270">
    <property type="term" value="F:zinc ion binding"/>
    <property type="evidence" value="ECO:0007669"/>
    <property type="project" value="UniProtKB-KW"/>
</dbReference>
<name>A0A1V4AUH7_9BACT</name>
<feature type="region of interest" description="Disordered" evidence="2">
    <location>
        <begin position="109"/>
        <end position="155"/>
    </location>
</feature>
<protein>
    <recommendedName>
        <fullName evidence="3">SWIM-type domain-containing protein</fullName>
    </recommendedName>
</protein>
<evidence type="ECO:0000313" key="4">
    <source>
        <dbReference type="EMBL" id="OOP56782.1"/>
    </source>
</evidence>
<organism evidence="4 5">
    <name type="scientific">Candidatus Brocadia carolinensis</name>
    <dbReference type="NCBI Taxonomy" id="1004156"/>
    <lineage>
        <taxon>Bacteria</taxon>
        <taxon>Pseudomonadati</taxon>
        <taxon>Planctomycetota</taxon>
        <taxon>Candidatus Brocadiia</taxon>
        <taxon>Candidatus Brocadiales</taxon>
        <taxon>Candidatus Brocadiaceae</taxon>
        <taxon>Candidatus Brocadia</taxon>
    </lineage>
</organism>
<evidence type="ECO:0000313" key="5">
    <source>
        <dbReference type="Proteomes" id="UP000189681"/>
    </source>
</evidence>
<keyword evidence="1" id="KW-0862">Zinc</keyword>
<feature type="domain" description="SWIM-type" evidence="3">
    <location>
        <begin position="61"/>
        <end position="95"/>
    </location>
</feature>
<evidence type="ECO:0000259" key="3">
    <source>
        <dbReference type="PROSITE" id="PS50966"/>
    </source>
</evidence>
<evidence type="ECO:0000256" key="1">
    <source>
        <dbReference type="PROSITE-ProRule" id="PRU00325"/>
    </source>
</evidence>
<feature type="compositionally biased region" description="Acidic residues" evidence="2">
    <location>
        <begin position="120"/>
        <end position="140"/>
    </location>
</feature>
<keyword evidence="1" id="KW-0479">Metal-binding</keyword>
<dbReference type="EMBL" id="AYTS01000061">
    <property type="protein sequence ID" value="OOP56782.1"/>
    <property type="molecule type" value="Genomic_DNA"/>
</dbReference>